<organism evidence="2 3">
    <name type="scientific">Allofournierella massiliensis</name>
    <dbReference type="NCBI Taxonomy" id="1650663"/>
    <lineage>
        <taxon>Bacteria</taxon>
        <taxon>Bacillati</taxon>
        <taxon>Bacillota</taxon>
        <taxon>Clostridia</taxon>
        <taxon>Eubacteriales</taxon>
        <taxon>Oscillospiraceae</taxon>
        <taxon>Allofournierella</taxon>
    </lineage>
</organism>
<dbReference type="RefSeq" id="WP_058965922.1">
    <property type="nucleotide sequence ID" value="NZ_CABKVM010000018.1"/>
</dbReference>
<evidence type="ECO:0000313" key="2">
    <source>
        <dbReference type="EMBL" id="TCL60233.1"/>
    </source>
</evidence>
<accession>A0A4R1R449</accession>
<keyword evidence="1" id="KW-0472">Membrane</keyword>
<feature type="transmembrane region" description="Helical" evidence="1">
    <location>
        <begin position="130"/>
        <end position="157"/>
    </location>
</feature>
<sequence>MTIANGFDLILLAILLLVALRYAGKGFAAALVQFAGNLASLLGASIFSQNIAPVLFTQFFENNFTTSIEKTLADGGQVQLDQLVEKYAGFLPDEIQAGIIQSAGGVLTGSAPELADQVVRQVIAPLLTPIIAIVVFFVAFALCKVIVSFVVAVLTNFNRIPILGGVNKLLGFAMGLLAGVVDLYLILCAVWAIIVITGSSIPWLNQEVLGESIGFSLFGQFNPFY</sequence>
<dbReference type="STRING" id="1650663.GCA_001486665_02787"/>
<proteinExistence type="predicted"/>
<reference evidence="2 3" key="1">
    <citation type="submission" date="2019-03" db="EMBL/GenBank/DDBJ databases">
        <title>Genomic Encyclopedia of Type Strains, Phase IV (KMG-IV): sequencing the most valuable type-strain genomes for metagenomic binning, comparative biology and taxonomic classification.</title>
        <authorList>
            <person name="Goeker M."/>
        </authorList>
    </citation>
    <scope>NUCLEOTIDE SEQUENCE [LARGE SCALE GENOMIC DNA]</scope>
    <source>
        <strain evidence="2 3">DSM 100451</strain>
    </source>
</reference>
<keyword evidence="1" id="KW-1133">Transmembrane helix</keyword>
<dbReference type="AlphaFoldDB" id="A0A4R1R449"/>
<protein>
    <submittedName>
        <fullName evidence="2">Colicin V production protein</fullName>
    </submittedName>
</protein>
<keyword evidence="1" id="KW-0812">Transmembrane</keyword>
<dbReference type="Proteomes" id="UP000295184">
    <property type="component" value="Unassembled WGS sequence"/>
</dbReference>
<gene>
    <name evidence="2" type="ORF">EDD77_104114</name>
</gene>
<evidence type="ECO:0000313" key="3">
    <source>
        <dbReference type="Proteomes" id="UP000295184"/>
    </source>
</evidence>
<name>A0A4R1R449_9FIRM</name>
<dbReference type="EMBL" id="SLUM01000004">
    <property type="protein sequence ID" value="TCL60233.1"/>
    <property type="molecule type" value="Genomic_DNA"/>
</dbReference>
<evidence type="ECO:0000256" key="1">
    <source>
        <dbReference type="SAM" id="Phobius"/>
    </source>
</evidence>
<comment type="caution">
    <text evidence="2">The sequence shown here is derived from an EMBL/GenBank/DDBJ whole genome shotgun (WGS) entry which is preliminary data.</text>
</comment>
<feature type="transmembrane region" description="Helical" evidence="1">
    <location>
        <begin position="169"/>
        <end position="194"/>
    </location>
</feature>
<dbReference type="OrthoDB" id="1852990at2"/>